<evidence type="ECO:0000256" key="2">
    <source>
        <dbReference type="ARBA" id="ARBA00022679"/>
    </source>
</evidence>
<protein>
    <recommendedName>
        <fullName evidence="5">Benzyl alcohol O-benzoyltransferase</fullName>
    </recommendedName>
</protein>
<sequence length="216" mass="23841">MATPPTPLVFKPYDPSMQRRDPVKVIKEALAKTLVFYYPFAGRLREGPKRKLLVECTGKGILLIEADGDVTLEQFGDVLYPPIPSLEELLFDVPGSGGMINCPLLLIQVCLLLADLLVIKGRPWYTMVRSYLVSDVTRAMFAEMNLCWGKPKYPGPAKGNVASFQIPYRTEKGEDGVLVTLCLPTPAMERFVKELDSTFKEQSNGGGNAKSPLSSL</sequence>
<evidence type="ECO:0008006" key="5">
    <source>
        <dbReference type="Google" id="ProtNLM"/>
    </source>
</evidence>
<dbReference type="PANTHER" id="PTHR31147:SF66">
    <property type="entry name" value="OS05G0315700 PROTEIN"/>
    <property type="match status" value="1"/>
</dbReference>
<dbReference type="InterPro" id="IPR023213">
    <property type="entry name" value="CAT-like_dom_sf"/>
</dbReference>
<evidence type="ECO:0000313" key="4">
    <source>
        <dbReference type="Proteomes" id="UP001164929"/>
    </source>
</evidence>
<gene>
    <name evidence="3" type="ORF">NC653_040697</name>
</gene>
<dbReference type="Gene3D" id="3.30.559.10">
    <property type="entry name" value="Chloramphenicol acetyltransferase-like domain"/>
    <property type="match status" value="2"/>
</dbReference>
<comment type="similarity">
    <text evidence="1">Belongs to the plant acyltransferase family.</text>
</comment>
<dbReference type="EMBL" id="JAQIZT010000019">
    <property type="protein sequence ID" value="KAJ6951366.1"/>
    <property type="molecule type" value="Genomic_DNA"/>
</dbReference>
<dbReference type="AlphaFoldDB" id="A0AAD6L6Q6"/>
<reference evidence="3" key="1">
    <citation type="journal article" date="2023" name="Mol. Ecol. Resour.">
        <title>Chromosome-level genome assembly of a triploid poplar Populus alba 'Berolinensis'.</title>
        <authorList>
            <person name="Chen S."/>
            <person name="Yu Y."/>
            <person name="Wang X."/>
            <person name="Wang S."/>
            <person name="Zhang T."/>
            <person name="Zhou Y."/>
            <person name="He R."/>
            <person name="Meng N."/>
            <person name="Wang Y."/>
            <person name="Liu W."/>
            <person name="Liu Z."/>
            <person name="Liu J."/>
            <person name="Guo Q."/>
            <person name="Huang H."/>
            <person name="Sederoff R.R."/>
            <person name="Wang G."/>
            <person name="Qu G."/>
            <person name="Chen S."/>
        </authorList>
    </citation>
    <scope>NUCLEOTIDE SEQUENCE</scope>
    <source>
        <strain evidence="3">SC-2020</strain>
    </source>
</reference>
<accession>A0AAD6L6Q6</accession>
<evidence type="ECO:0000256" key="1">
    <source>
        <dbReference type="ARBA" id="ARBA00009861"/>
    </source>
</evidence>
<dbReference type="InterPro" id="IPR050898">
    <property type="entry name" value="Plant_acyltransferase"/>
</dbReference>
<evidence type="ECO:0000313" key="3">
    <source>
        <dbReference type="EMBL" id="KAJ6951366.1"/>
    </source>
</evidence>
<name>A0AAD6L6Q6_9ROSI</name>
<keyword evidence="4" id="KW-1185">Reference proteome</keyword>
<keyword evidence="2" id="KW-0808">Transferase</keyword>
<dbReference type="PANTHER" id="PTHR31147">
    <property type="entry name" value="ACYL TRANSFERASE 4"/>
    <property type="match status" value="1"/>
</dbReference>
<organism evidence="3 4">
    <name type="scientific">Populus alba x Populus x berolinensis</name>
    <dbReference type="NCBI Taxonomy" id="444605"/>
    <lineage>
        <taxon>Eukaryota</taxon>
        <taxon>Viridiplantae</taxon>
        <taxon>Streptophyta</taxon>
        <taxon>Embryophyta</taxon>
        <taxon>Tracheophyta</taxon>
        <taxon>Spermatophyta</taxon>
        <taxon>Magnoliopsida</taxon>
        <taxon>eudicotyledons</taxon>
        <taxon>Gunneridae</taxon>
        <taxon>Pentapetalae</taxon>
        <taxon>rosids</taxon>
        <taxon>fabids</taxon>
        <taxon>Malpighiales</taxon>
        <taxon>Salicaceae</taxon>
        <taxon>Saliceae</taxon>
        <taxon>Populus</taxon>
    </lineage>
</organism>
<dbReference type="Pfam" id="PF02458">
    <property type="entry name" value="Transferase"/>
    <property type="match status" value="2"/>
</dbReference>
<dbReference type="Proteomes" id="UP001164929">
    <property type="component" value="Chromosome 19"/>
</dbReference>
<dbReference type="GO" id="GO:0016740">
    <property type="term" value="F:transferase activity"/>
    <property type="evidence" value="ECO:0007669"/>
    <property type="project" value="UniProtKB-KW"/>
</dbReference>
<proteinExistence type="inferred from homology"/>
<comment type="caution">
    <text evidence="3">The sequence shown here is derived from an EMBL/GenBank/DDBJ whole genome shotgun (WGS) entry which is preliminary data.</text>
</comment>